<feature type="region of interest" description="Disordered" evidence="1">
    <location>
        <begin position="1"/>
        <end position="34"/>
    </location>
</feature>
<feature type="compositionally biased region" description="Basic and acidic residues" evidence="1">
    <location>
        <begin position="8"/>
        <end position="20"/>
    </location>
</feature>
<accession>A0A6J5L4J2</accession>
<gene>
    <name evidence="2" type="ORF">UFOVP110_68</name>
    <name evidence="3" type="ORF">UFOVP223_96</name>
</gene>
<organism evidence="2">
    <name type="scientific">uncultured Caudovirales phage</name>
    <dbReference type="NCBI Taxonomy" id="2100421"/>
    <lineage>
        <taxon>Viruses</taxon>
        <taxon>Duplodnaviria</taxon>
        <taxon>Heunggongvirae</taxon>
        <taxon>Uroviricota</taxon>
        <taxon>Caudoviricetes</taxon>
        <taxon>Peduoviridae</taxon>
        <taxon>Maltschvirus</taxon>
        <taxon>Maltschvirus maltsch</taxon>
    </lineage>
</organism>
<protein>
    <submittedName>
        <fullName evidence="2">Uncharacterized protein</fullName>
    </submittedName>
</protein>
<evidence type="ECO:0000313" key="3">
    <source>
        <dbReference type="EMBL" id="CAB5219577.1"/>
    </source>
</evidence>
<sequence>MTKGLTPAEKREFEKKDKAHGDKKKPKTMQEDKKVDAKIIAKIKAKRKK</sequence>
<name>A0A6J5L4J2_9CAUD</name>
<evidence type="ECO:0000256" key="1">
    <source>
        <dbReference type="SAM" id="MobiDB-lite"/>
    </source>
</evidence>
<proteinExistence type="predicted"/>
<reference evidence="2" key="1">
    <citation type="submission" date="2020-04" db="EMBL/GenBank/DDBJ databases">
        <authorList>
            <person name="Chiriac C."/>
            <person name="Salcher M."/>
            <person name="Ghai R."/>
            <person name="Kavagutti S V."/>
        </authorList>
    </citation>
    <scope>NUCLEOTIDE SEQUENCE</scope>
</reference>
<evidence type="ECO:0000313" key="2">
    <source>
        <dbReference type="EMBL" id="CAB4128715.1"/>
    </source>
</evidence>
<dbReference type="EMBL" id="LR798276">
    <property type="protein sequence ID" value="CAB5219577.1"/>
    <property type="molecule type" value="Genomic_DNA"/>
</dbReference>
<dbReference type="EMBL" id="LR796220">
    <property type="protein sequence ID" value="CAB4128715.1"/>
    <property type="molecule type" value="Genomic_DNA"/>
</dbReference>